<dbReference type="InterPro" id="IPR005683">
    <property type="entry name" value="Tom22"/>
</dbReference>
<dbReference type="KEGG" id="nve:5505614"/>
<accession>A7SPU1</accession>
<evidence type="ECO:0000256" key="6">
    <source>
        <dbReference type="ARBA" id="ARBA00022787"/>
    </source>
</evidence>
<evidence type="ECO:0000313" key="15">
    <source>
        <dbReference type="Proteomes" id="UP000001593"/>
    </source>
</evidence>
<dbReference type="AlphaFoldDB" id="A7SPU1"/>
<keyword evidence="10" id="KW-0496">Mitochondrion</keyword>
<dbReference type="GO" id="GO:0006886">
    <property type="term" value="P:intracellular protein transport"/>
    <property type="evidence" value="ECO:0007669"/>
    <property type="project" value="InterPro"/>
</dbReference>
<evidence type="ECO:0000256" key="13">
    <source>
        <dbReference type="SAM" id="MobiDB-lite"/>
    </source>
</evidence>
<comment type="similarity">
    <text evidence="2">Belongs to the Tom22 family.</text>
</comment>
<evidence type="ECO:0000256" key="9">
    <source>
        <dbReference type="ARBA" id="ARBA00023010"/>
    </source>
</evidence>
<keyword evidence="9" id="KW-0811">Translocation</keyword>
<evidence type="ECO:0000256" key="11">
    <source>
        <dbReference type="ARBA" id="ARBA00023136"/>
    </source>
</evidence>
<keyword evidence="6" id="KW-1000">Mitochondrion outer membrane</keyword>
<dbReference type="CDD" id="cd22884">
    <property type="entry name" value="TOM22"/>
    <property type="match status" value="1"/>
</dbReference>
<dbReference type="Pfam" id="PF04281">
    <property type="entry name" value="Tom22"/>
    <property type="match status" value="1"/>
</dbReference>
<dbReference type="EMBL" id="DS469737">
    <property type="protein sequence ID" value="EDO34272.1"/>
    <property type="molecule type" value="Genomic_DNA"/>
</dbReference>
<gene>
    <name evidence="14" type="ORF">NEMVEDRAFT_v1g126388</name>
</gene>
<evidence type="ECO:0000256" key="3">
    <source>
        <dbReference type="ARBA" id="ARBA00016229"/>
    </source>
</evidence>
<keyword evidence="4" id="KW-0813">Transport</keyword>
<dbReference type="PhylomeDB" id="A7SPU1"/>
<keyword evidence="7" id="KW-0653">Protein transport</keyword>
<dbReference type="GO" id="GO:0030150">
    <property type="term" value="P:protein import into mitochondrial matrix"/>
    <property type="evidence" value="ECO:0000318"/>
    <property type="project" value="GO_Central"/>
</dbReference>
<evidence type="ECO:0000256" key="12">
    <source>
        <dbReference type="ARBA" id="ARBA00023170"/>
    </source>
</evidence>
<keyword evidence="11" id="KW-0472">Membrane</keyword>
<comment type="subcellular location">
    <subcellularLocation>
        <location evidence="1">Mitochondrion outer membrane</location>
        <topology evidence="1">Single-pass membrane protein</topology>
    </subcellularLocation>
</comment>
<organism evidence="14 15">
    <name type="scientific">Nematostella vectensis</name>
    <name type="common">Starlet sea anemone</name>
    <dbReference type="NCBI Taxonomy" id="45351"/>
    <lineage>
        <taxon>Eukaryota</taxon>
        <taxon>Metazoa</taxon>
        <taxon>Cnidaria</taxon>
        <taxon>Anthozoa</taxon>
        <taxon>Hexacorallia</taxon>
        <taxon>Actiniaria</taxon>
        <taxon>Edwardsiidae</taxon>
        <taxon>Nematostella</taxon>
    </lineage>
</organism>
<evidence type="ECO:0000313" key="14">
    <source>
        <dbReference type="EMBL" id="EDO34272.1"/>
    </source>
</evidence>
<dbReference type="STRING" id="45351.A7SPU1"/>
<feature type="region of interest" description="Disordered" evidence="13">
    <location>
        <begin position="87"/>
        <end position="107"/>
    </location>
</feature>
<dbReference type="InParanoid" id="A7SPU1"/>
<feature type="non-terminal residue" evidence="14">
    <location>
        <position position="1"/>
    </location>
</feature>
<proteinExistence type="inferred from homology"/>
<dbReference type="Proteomes" id="UP000001593">
    <property type="component" value="Unassembled WGS sequence"/>
</dbReference>
<keyword evidence="8" id="KW-1133">Transmembrane helix</keyword>
<evidence type="ECO:0000256" key="10">
    <source>
        <dbReference type="ARBA" id="ARBA00023128"/>
    </source>
</evidence>
<protein>
    <recommendedName>
        <fullName evidence="3">Mitochondrial import receptor subunit TOM22 homolog</fullName>
    </recommendedName>
</protein>
<dbReference type="PANTHER" id="PTHR12504">
    <property type="entry name" value="MITOCHONDRIAL IMPORT RECEPTOR SUBUNIT TOM22"/>
    <property type="match status" value="1"/>
</dbReference>
<dbReference type="PANTHER" id="PTHR12504:SF0">
    <property type="entry name" value="MITOCHONDRIAL IMPORT RECEPTOR SUBUNIT TOM22 HOMOLOG"/>
    <property type="match status" value="1"/>
</dbReference>
<evidence type="ECO:0000256" key="7">
    <source>
        <dbReference type="ARBA" id="ARBA00022927"/>
    </source>
</evidence>
<keyword evidence="5" id="KW-0812">Transmembrane</keyword>
<sequence length="107" mass="11333">DDISETIGERIMALSEMFPDSVRNVASATGGYTVSGAKWLYNFTGKTIWILSTSFMILALPVVFEVERVQTEEAQLQQQRQILLGPSAASGGGGIGGVPPGYPAGAR</sequence>
<name>A7SPU1_NEMVE</name>
<evidence type="ECO:0000256" key="8">
    <source>
        <dbReference type="ARBA" id="ARBA00022989"/>
    </source>
</evidence>
<keyword evidence="15" id="KW-1185">Reference proteome</keyword>
<evidence type="ECO:0000256" key="5">
    <source>
        <dbReference type="ARBA" id="ARBA00022692"/>
    </source>
</evidence>
<keyword evidence="12" id="KW-0675">Receptor</keyword>
<reference evidence="14 15" key="1">
    <citation type="journal article" date="2007" name="Science">
        <title>Sea anemone genome reveals ancestral eumetazoan gene repertoire and genomic organization.</title>
        <authorList>
            <person name="Putnam N.H."/>
            <person name="Srivastava M."/>
            <person name="Hellsten U."/>
            <person name="Dirks B."/>
            <person name="Chapman J."/>
            <person name="Salamov A."/>
            <person name="Terry A."/>
            <person name="Shapiro H."/>
            <person name="Lindquist E."/>
            <person name="Kapitonov V.V."/>
            <person name="Jurka J."/>
            <person name="Genikhovich G."/>
            <person name="Grigoriev I.V."/>
            <person name="Lucas S.M."/>
            <person name="Steele R.E."/>
            <person name="Finnerty J.R."/>
            <person name="Technau U."/>
            <person name="Martindale M.Q."/>
            <person name="Rokhsar D.S."/>
        </authorList>
    </citation>
    <scope>NUCLEOTIDE SEQUENCE [LARGE SCALE GENOMIC DNA]</scope>
    <source>
        <strain evidence="15">CH2 X CH6</strain>
    </source>
</reference>
<dbReference type="HOGENOM" id="CLU_108175_1_1_1"/>
<dbReference type="GO" id="GO:0005742">
    <property type="term" value="C:mitochondrial outer membrane translocase complex"/>
    <property type="evidence" value="ECO:0000318"/>
    <property type="project" value="GO_Central"/>
</dbReference>
<evidence type="ECO:0000256" key="1">
    <source>
        <dbReference type="ARBA" id="ARBA00004572"/>
    </source>
</evidence>
<evidence type="ECO:0000256" key="2">
    <source>
        <dbReference type="ARBA" id="ARBA00009874"/>
    </source>
</evidence>
<feature type="compositionally biased region" description="Gly residues" evidence="13">
    <location>
        <begin position="90"/>
        <end position="99"/>
    </location>
</feature>
<evidence type="ECO:0000256" key="4">
    <source>
        <dbReference type="ARBA" id="ARBA00022448"/>
    </source>
</evidence>
<dbReference type="OMA" id="FGRSAFW"/>
<dbReference type="eggNOG" id="KOG4111">
    <property type="taxonomic scope" value="Eukaryota"/>
</dbReference>